<feature type="transmembrane region" description="Helical" evidence="6">
    <location>
        <begin position="555"/>
        <end position="574"/>
    </location>
</feature>
<dbReference type="Gene3D" id="1.20.1250.20">
    <property type="entry name" value="MFS general substrate transporter like domains"/>
    <property type="match status" value="1"/>
</dbReference>
<evidence type="ECO:0000256" key="5">
    <source>
        <dbReference type="SAM" id="MobiDB-lite"/>
    </source>
</evidence>
<feature type="region of interest" description="Disordered" evidence="5">
    <location>
        <begin position="1"/>
        <end position="93"/>
    </location>
</feature>
<dbReference type="PROSITE" id="PS50850">
    <property type="entry name" value="MFS"/>
    <property type="match status" value="1"/>
</dbReference>
<name>A0A5M6BYE6_9TREE</name>
<accession>A0A5M6BYE6</accession>
<dbReference type="InterPro" id="IPR005829">
    <property type="entry name" value="Sugar_transporter_CS"/>
</dbReference>
<keyword evidence="8" id="KW-1185">Reference proteome</keyword>
<dbReference type="FunFam" id="1.20.1250.20:FF:000082">
    <property type="entry name" value="MFS multidrug transporter, putative"/>
    <property type="match status" value="1"/>
</dbReference>
<dbReference type="OrthoDB" id="5376138at2759"/>
<dbReference type="PROSITE" id="PS00216">
    <property type="entry name" value="SUGAR_TRANSPORT_1"/>
    <property type="match status" value="1"/>
</dbReference>
<dbReference type="InterPro" id="IPR020846">
    <property type="entry name" value="MFS_dom"/>
</dbReference>
<feature type="transmembrane region" description="Helical" evidence="6">
    <location>
        <begin position="379"/>
        <end position="401"/>
    </location>
</feature>
<keyword evidence="2 6" id="KW-0812">Transmembrane</keyword>
<feature type="transmembrane region" description="Helical" evidence="6">
    <location>
        <begin position="277"/>
        <end position="296"/>
    </location>
</feature>
<keyword evidence="3 6" id="KW-1133">Transmembrane helix</keyword>
<dbReference type="InterPro" id="IPR011701">
    <property type="entry name" value="MFS"/>
</dbReference>
<feature type="transmembrane region" description="Helical" evidence="6">
    <location>
        <begin position="182"/>
        <end position="203"/>
    </location>
</feature>
<sequence length="608" mass="66970">MAPSRGDGFASTSTSTSSSARSDAPTLAEQNTVADPIVPATVSDPPKPELYEERKSNSSERTISVNDDDDDDEQNGGGRRRSTHLDSSNLPPGCHFGEILSPSLNLTITHDETINEKKTTTEPVRIIWVDFPASSPQNPFHFTQKRKYAITAVATFFTLLTAMNVGAFSISEISMERDLNCGPIEAAAGLALFCWGFAIAPLMLAPLSEEFGRRWTYIVSVVIYLLGTLMTALSKNVATMLISRFIAGSAGSVGATLVGGTIADIYIPANRGLPSSIFAVMAIAGSGIGPLVFAWVESSPKLEWRWVWWIQMMIIGALIPFIFMAMRETRESVILRRRAKNLRKERGLIDGGRYTARSEVGKVGFLEAVKTSSTRPITFLFVEPVVLFMSLWVSVAWGVLYTQIGGLPYIFRRIYGFSTNQVGLVYITIIIGAFLGFGVNFAQDAIYRRRVEKDGVEARLYAPMFSGVTLALGCFLYGFTSSPTIHWIAPCIGLVIIIASIMTIYISCFVYLSECYGSYASSAIAAQSFLRNVFGGAFCFFIIQMYDGLTIRWTIFTWGCVSLVLAAVPFLAFFRGLQIRARSKYSKLLMQEEKERVEKEKEVLDGLG</sequence>
<evidence type="ECO:0000256" key="2">
    <source>
        <dbReference type="ARBA" id="ARBA00022692"/>
    </source>
</evidence>
<feature type="transmembrane region" description="Helical" evidence="6">
    <location>
        <begin position="245"/>
        <end position="265"/>
    </location>
</feature>
<dbReference type="EMBL" id="CP144061">
    <property type="protein sequence ID" value="WWD21484.1"/>
    <property type="molecule type" value="Genomic_DNA"/>
</dbReference>
<feature type="transmembrane region" description="Helical" evidence="6">
    <location>
        <begin position="215"/>
        <end position="233"/>
    </location>
</feature>
<proteinExistence type="predicted"/>
<protein>
    <submittedName>
        <fullName evidence="7">Uncharacterized protein</fullName>
    </submittedName>
</protein>
<dbReference type="GeneID" id="43589280"/>
<dbReference type="Proteomes" id="UP000322225">
    <property type="component" value="Chromosome 11"/>
</dbReference>
<dbReference type="Pfam" id="PF07690">
    <property type="entry name" value="MFS_1"/>
    <property type="match status" value="1"/>
</dbReference>
<dbReference type="KEGG" id="ksn:43589280"/>
<feature type="transmembrane region" description="Helical" evidence="6">
    <location>
        <begin position="421"/>
        <end position="439"/>
    </location>
</feature>
<dbReference type="PANTHER" id="PTHR23502">
    <property type="entry name" value="MAJOR FACILITATOR SUPERFAMILY"/>
    <property type="match status" value="1"/>
</dbReference>
<keyword evidence="4 6" id="KW-0472">Membrane</keyword>
<dbReference type="SUPFAM" id="SSF103473">
    <property type="entry name" value="MFS general substrate transporter"/>
    <property type="match status" value="1"/>
</dbReference>
<dbReference type="InterPro" id="IPR036259">
    <property type="entry name" value="MFS_trans_sf"/>
</dbReference>
<feature type="transmembrane region" description="Helical" evidence="6">
    <location>
        <begin position="485"/>
        <end position="512"/>
    </location>
</feature>
<feature type="transmembrane region" description="Helical" evidence="6">
    <location>
        <begin position="460"/>
        <end position="479"/>
    </location>
</feature>
<dbReference type="GO" id="GO:0022857">
    <property type="term" value="F:transmembrane transporter activity"/>
    <property type="evidence" value="ECO:0007669"/>
    <property type="project" value="InterPro"/>
</dbReference>
<evidence type="ECO:0000256" key="6">
    <source>
        <dbReference type="SAM" id="Phobius"/>
    </source>
</evidence>
<gene>
    <name evidence="7" type="ORF">CI109_105970</name>
</gene>
<dbReference type="AlphaFoldDB" id="A0A5M6BYE6"/>
<dbReference type="GO" id="GO:0140115">
    <property type="term" value="P:export across plasma membrane"/>
    <property type="evidence" value="ECO:0007669"/>
    <property type="project" value="UniProtKB-ARBA"/>
</dbReference>
<evidence type="ECO:0000313" key="8">
    <source>
        <dbReference type="Proteomes" id="UP000322225"/>
    </source>
</evidence>
<feature type="transmembrane region" description="Helical" evidence="6">
    <location>
        <begin position="148"/>
        <end position="170"/>
    </location>
</feature>
<evidence type="ECO:0000256" key="4">
    <source>
        <dbReference type="ARBA" id="ARBA00023136"/>
    </source>
</evidence>
<evidence type="ECO:0000313" key="7">
    <source>
        <dbReference type="EMBL" id="WWD21484.1"/>
    </source>
</evidence>
<dbReference type="GO" id="GO:0005886">
    <property type="term" value="C:plasma membrane"/>
    <property type="evidence" value="ECO:0007669"/>
    <property type="project" value="TreeGrafter"/>
</dbReference>
<feature type="transmembrane region" description="Helical" evidence="6">
    <location>
        <begin position="308"/>
        <end position="326"/>
    </location>
</feature>
<comment type="subcellular location">
    <subcellularLocation>
        <location evidence="1">Membrane</location>
        <topology evidence="1">Multi-pass membrane protein</topology>
    </subcellularLocation>
</comment>
<evidence type="ECO:0000256" key="1">
    <source>
        <dbReference type="ARBA" id="ARBA00004141"/>
    </source>
</evidence>
<dbReference type="PANTHER" id="PTHR23502:SF134">
    <property type="entry name" value="MAJOR FACILITATOR SUPERFAMILY (MFS) PROFILE DOMAIN-CONTAINING PROTEIN-RELATED"/>
    <property type="match status" value="1"/>
</dbReference>
<organism evidence="7 8">
    <name type="scientific">Kwoniella shandongensis</name>
    <dbReference type="NCBI Taxonomy" id="1734106"/>
    <lineage>
        <taxon>Eukaryota</taxon>
        <taxon>Fungi</taxon>
        <taxon>Dikarya</taxon>
        <taxon>Basidiomycota</taxon>
        <taxon>Agaricomycotina</taxon>
        <taxon>Tremellomycetes</taxon>
        <taxon>Tremellales</taxon>
        <taxon>Cryptococcaceae</taxon>
        <taxon>Kwoniella</taxon>
    </lineage>
</organism>
<dbReference type="GO" id="GO:0042908">
    <property type="term" value="P:xenobiotic transport"/>
    <property type="evidence" value="ECO:0007669"/>
    <property type="project" value="UniProtKB-ARBA"/>
</dbReference>
<feature type="transmembrane region" description="Helical" evidence="6">
    <location>
        <begin position="524"/>
        <end position="543"/>
    </location>
</feature>
<reference evidence="7" key="1">
    <citation type="submission" date="2017-08" db="EMBL/GenBank/DDBJ databases">
        <authorList>
            <person name="Cuomo C."/>
            <person name="Billmyre B."/>
            <person name="Heitman J."/>
        </authorList>
    </citation>
    <scope>NUCLEOTIDE SEQUENCE</scope>
    <source>
        <strain evidence="7">CBS 12478</strain>
    </source>
</reference>
<evidence type="ECO:0000256" key="3">
    <source>
        <dbReference type="ARBA" id="ARBA00022989"/>
    </source>
</evidence>
<dbReference type="RefSeq" id="XP_031860651.1">
    <property type="nucleotide sequence ID" value="XM_032005139.1"/>
</dbReference>
<feature type="compositionally biased region" description="Basic and acidic residues" evidence="5">
    <location>
        <begin position="46"/>
        <end position="58"/>
    </location>
</feature>
<reference evidence="7" key="2">
    <citation type="submission" date="2024-01" db="EMBL/GenBank/DDBJ databases">
        <title>Comparative genomics of Cryptococcus and Kwoniella reveals pathogenesis evolution and contrasting modes of karyotype evolution via chromosome fusion or intercentromeric recombination.</title>
        <authorList>
            <person name="Coelho M.A."/>
            <person name="David-Palma M."/>
            <person name="Shea T."/>
            <person name="Bowers K."/>
            <person name="McGinley-Smith S."/>
            <person name="Mohammad A.W."/>
            <person name="Gnirke A."/>
            <person name="Yurkov A.M."/>
            <person name="Nowrousian M."/>
            <person name="Sun S."/>
            <person name="Cuomo C.A."/>
            <person name="Heitman J."/>
        </authorList>
    </citation>
    <scope>NUCLEOTIDE SEQUENCE</scope>
    <source>
        <strain evidence="7">CBS 12478</strain>
    </source>
</reference>